<dbReference type="Gene3D" id="1.20.5.780">
    <property type="entry name" value="Single helix bin"/>
    <property type="match status" value="1"/>
</dbReference>
<proteinExistence type="predicted"/>
<sequence length="125" mass="13878">MKAKEERAHVVTLRVSASEHAAIHEAAAKAGMSPSAFMRSTVLEGAGIKPFLTEDDRVIFALILEDLRKVGVNLNQITAAINSKKYPVPEEVALHQMNVLKSHAAIFHEVKRLYEKTGHRLKPKE</sequence>
<dbReference type="RefSeq" id="WP_213600402.1">
    <property type="nucleotide sequence ID" value="NZ_JAUCBM010000018.1"/>
</dbReference>
<dbReference type="EMBL" id="JBHTMA010000001">
    <property type="protein sequence ID" value="MFD1225592.1"/>
    <property type="molecule type" value="Genomic_DNA"/>
</dbReference>
<evidence type="ECO:0000313" key="2">
    <source>
        <dbReference type="Proteomes" id="UP001597263"/>
    </source>
</evidence>
<evidence type="ECO:0000313" key="1">
    <source>
        <dbReference type="EMBL" id="MFD1225592.1"/>
    </source>
</evidence>
<organism evidence="1 2">
    <name type="scientific">Pseudochrobactrum kiredjianiae</name>
    <dbReference type="NCBI Taxonomy" id="386305"/>
    <lineage>
        <taxon>Bacteria</taxon>
        <taxon>Pseudomonadati</taxon>
        <taxon>Pseudomonadota</taxon>
        <taxon>Alphaproteobacteria</taxon>
        <taxon>Hyphomicrobiales</taxon>
        <taxon>Brucellaceae</taxon>
        <taxon>Pseudochrobactrum</taxon>
    </lineage>
</organism>
<protein>
    <submittedName>
        <fullName evidence="1">Plasmid mobilization relaxosome protein MobC</fullName>
    </submittedName>
</protein>
<reference evidence="2" key="1">
    <citation type="journal article" date="2019" name="Int. J. Syst. Evol. Microbiol.">
        <title>The Global Catalogue of Microorganisms (GCM) 10K type strain sequencing project: providing services to taxonomists for standard genome sequencing and annotation.</title>
        <authorList>
            <consortium name="The Broad Institute Genomics Platform"/>
            <consortium name="The Broad Institute Genome Sequencing Center for Infectious Disease"/>
            <person name="Wu L."/>
            <person name="Ma J."/>
        </authorList>
    </citation>
    <scope>NUCLEOTIDE SEQUENCE [LARGE SCALE GENOMIC DNA]</scope>
    <source>
        <strain evidence="2">CCUG 49584</strain>
    </source>
</reference>
<dbReference type="InterPro" id="IPR053842">
    <property type="entry name" value="NikA-like"/>
</dbReference>
<dbReference type="Pfam" id="PF21983">
    <property type="entry name" value="NikA-like"/>
    <property type="match status" value="1"/>
</dbReference>
<name>A0ABW3UYP9_9HYPH</name>
<gene>
    <name evidence="1" type="primary">mobC</name>
    <name evidence="1" type="ORF">ACFQ35_00110</name>
</gene>
<comment type="caution">
    <text evidence="1">The sequence shown here is derived from an EMBL/GenBank/DDBJ whole genome shotgun (WGS) entry which is preliminary data.</text>
</comment>
<accession>A0ABW3UYP9</accession>
<keyword evidence="2" id="KW-1185">Reference proteome</keyword>
<dbReference type="Proteomes" id="UP001597263">
    <property type="component" value="Unassembled WGS sequence"/>
</dbReference>